<gene>
    <name evidence="1" type="ORF">M6D93_18505</name>
</gene>
<reference evidence="1" key="2">
    <citation type="submission" date="2022-05" db="EMBL/GenBank/DDBJ databases">
        <authorList>
            <person name="Kim J.-S."/>
            <person name="Lee K."/>
            <person name="Suh M."/>
            <person name="Eom M."/>
            <person name="Kim J.-S."/>
            <person name="Kim D.-S."/>
            <person name="Ko S.-H."/>
            <person name="Shin Y."/>
            <person name="Lee J.-S."/>
        </authorList>
    </citation>
    <scope>NUCLEOTIDE SEQUENCE</scope>
    <source>
        <strain evidence="1">N237</strain>
    </source>
</reference>
<name>A0ABY4QX42_9ACTN</name>
<proteinExistence type="predicted"/>
<dbReference type="RefSeq" id="WP_249771581.1">
    <property type="nucleotide sequence ID" value="NZ_CP097332.1"/>
</dbReference>
<keyword evidence="2" id="KW-1185">Reference proteome</keyword>
<accession>A0ABY4QX42</accession>
<dbReference type="Proteomes" id="UP001056336">
    <property type="component" value="Chromosome"/>
</dbReference>
<evidence type="ECO:0000313" key="2">
    <source>
        <dbReference type="Proteomes" id="UP001056336"/>
    </source>
</evidence>
<sequence length="411" mass="44336">MAQSFLPDHLTGLLAPLFDAGWQALPRTQQPLLGAGSVAMLVVLQRSCMVLGVEYGAGDGFDETLRFVPALSLLDQPEDGIGLFDMVTKASEPIASSHGLIPVVVRDVAAPLGLLDPTRIRLAADTDPAAAKGFMNRLYHGYVGRVAARFRGGPTITALKALDADEAYGSVVQRVAHDAPGVMPDPVLMAATHGIVLHCWRNTALEDVHAGGQIISQVAMAKLNIVTTKAVRPYLTTKGVDWNGVCAVLLDPERSIGRDDGASVGELLGEDWPLVQNSVASSLADWQHIERVAGPEATLRLLSVAGSSAFTERWWGTGWWPRFADQVYDHVRHAFPDSLPPAPDSDTDGIYRLELQQLLRDEPETLPDDALEALLYPPDQQGLAHAELPEIPVQVMQPQLVDWQQAASRAA</sequence>
<evidence type="ECO:0000313" key="1">
    <source>
        <dbReference type="EMBL" id="UQX88256.1"/>
    </source>
</evidence>
<dbReference type="EMBL" id="CP097332">
    <property type="protein sequence ID" value="UQX88256.1"/>
    <property type="molecule type" value="Genomic_DNA"/>
</dbReference>
<protein>
    <submittedName>
        <fullName evidence="1">Uncharacterized protein</fullName>
    </submittedName>
</protein>
<organism evidence="1 2">
    <name type="scientific">Jatrophihabitans telluris</name>
    <dbReference type="NCBI Taxonomy" id="2038343"/>
    <lineage>
        <taxon>Bacteria</taxon>
        <taxon>Bacillati</taxon>
        <taxon>Actinomycetota</taxon>
        <taxon>Actinomycetes</taxon>
        <taxon>Jatrophihabitantales</taxon>
        <taxon>Jatrophihabitantaceae</taxon>
        <taxon>Jatrophihabitans</taxon>
    </lineage>
</organism>
<reference evidence="1" key="1">
    <citation type="journal article" date="2018" name="Int. J. Syst. Evol. Microbiol.">
        <title>Jatrophihabitans telluris sp. nov., isolated from sediment soil of lava forest wetlands and the emended description of the genus Jatrophihabitans.</title>
        <authorList>
            <person name="Lee K.C."/>
            <person name="Suh M.K."/>
            <person name="Eom M.K."/>
            <person name="Kim K.K."/>
            <person name="Kim J.S."/>
            <person name="Kim D.S."/>
            <person name="Ko S.H."/>
            <person name="Shin Y.K."/>
            <person name="Lee J.S."/>
        </authorList>
    </citation>
    <scope>NUCLEOTIDE SEQUENCE</scope>
    <source>
        <strain evidence="1">N237</strain>
    </source>
</reference>